<dbReference type="PANTHER" id="PTHR11339:SF373">
    <property type="entry name" value="VWFD DOMAIN-CONTAINING PROTEIN"/>
    <property type="match status" value="1"/>
</dbReference>
<name>A0A814BLW0_9BILA</name>
<dbReference type="Proteomes" id="UP000663879">
    <property type="component" value="Unassembled WGS sequence"/>
</dbReference>
<dbReference type="PROSITE" id="PS01186">
    <property type="entry name" value="EGF_2"/>
    <property type="match status" value="2"/>
</dbReference>
<reference evidence="9" key="1">
    <citation type="submission" date="2021-02" db="EMBL/GenBank/DDBJ databases">
        <authorList>
            <person name="Nowell W R."/>
        </authorList>
    </citation>
    <scope>NUCLEOTIDE SEQUENCE</scope>
    <source>
        <strain evidence="9">Ploen Becks lab</strain>
    </source>
</reference>
<evidence type="ECO:0000256" key="4">
    <source>
        <dbReference type="SAM" id="MobiDB-lite"/>
    </source>
</evidence>
<dbReference type="PANTHER" id="PTHR11339">
    <property type="entry name" value="EXTRACELLULAR MATRIX GLYCOPROTEIN RELATED"/>
    <property type="match status" value="1"/>
</dbReference>
<evidence type="ECO:0000256" key="5">
    <source>
        <dbReference type="SAM" id="SignalP"/>
    </source>
</evidence>
<dbReference type="Pfam" id="PF00094">
    <property type="entry name" value="VWD"/>
    <property type="match status" value="3"/>
</dbReference>
<feature type="region of interest" description="Disordered" evidence="4">
    <location>
        <begin position="619"/>
        <end position="673"/>
    </location>
</feature>
<organism evidence="9 10">
    <name type="scientific">Brachionus calyciflorus</name>
    <dbReference type="NCBI Taxonomy" id="104777"/>
    <lineage>
        <taxon>Eukaryota</taxon>
        <taxon>Metazoa</taxon>
        <taxon>Spiralia</taxon>
        <taxon>Gnathifera</taxon>
        <taxon>Rotifera</taxon>
        <taxon>Eurotatoria</taxon>
        <taxon>Monogononta</taxon>
        <taxon>Pseudotrocha</taxon>
        <taxon>Ploima</taxon>
        <taxon>Brachionidae</taxon>
        <taxon>Brachionus</taxon>
    </lineage>
</organism>
<dbReference type="Gene3D" id="2.60.120.740">
    <property type="match status" value="2"/>
</dbReference>
<proteinExistence type="predicted"/>
<dbReference type="Pfam" id="PF01826">
    <property type="entry name" value="TIL"/>
    <property type="match status" value="1"/>
</dbReference>
<dbReference type="Pfam" id="PF02140">
    <property type="entry name" value="SUEL_Lectin"/>
    <property type="match status" value="2"/>
</dbReference>
<evidence type="ECO:0000256" key="3">
    <source>
        <dbReference type="PROSITE-ProRule" id="PRU00076"/>
    </source>
</evidence>
<evidence type="ECO:0000259" key="7">
    <source>
        <dbReference type="PROSITE" id="PS50228"/>
    </source>
</evidence>
<dbReference type="InterPro" id="IPR000742">
    <property type="entry name" value="EGF"/>
</dbReference>
<dbReference type="CDD" id="cd19941">
    <property type="entry name" value="TIL"/>
    <property type="match status" value="2"/>
</dbReference>
<comment type="caution">
    <text evidence="3">Lacks conserved residue(s) required for the propagation of feature annotation.</text>
</comment>
<sequence length="1577" mass="174446">MVQKNFFIWILVISIFLVNINPTSALLGGLLKSLLGKPTSTACEKQTLNLVCQGNQVLNISSVEIGQNSLLCYAKGYKTANCATPRITDNLIKSQCNGQKKCAINVNSTLFGSSCMGESRYLKSTYSCETKNIDCSSNPCGYGAQCRNGLLNPTCTCPTGTSGDPLYRCCKPISCSCFGDPHCTTFDGGKFDFMGQCKYDLVTTECNGNKLPADLIPFSVKQKQERRGTGPNANKVSYIRFVEINVFGNQYSLLKSTNNRLSFTVNGKAMTNSYKDDFNGLRVYVSAGNIVFATDFGLMVKWNGVHKAEVTLCNYYSKYVCGLCGNADGNRTNDFVDRNNRLVDTSSKDYYTRFFNWGSKWRVPDDTVDGSQLDECVPEKDPGKPEPINCVNDYSTSKWCGLIKDRNGPWRSCILSLSDEILNNLYDSCMFDMCALEGNSTAQNEYKCKAYEELTDKCYESISSLSQINWRTLAGCPITCGPNQIYSKPSVLSCPKTCQFPTGNYDCGILTPSEGCYCSSSTVLDSNGNCVAPSQCGCNLPEDMGILGVGETLKSPDCTMKYSCLKPRTNVTIELLSACDDNAECVGDENNQAVCFCKDGFRGDGFTCEKIEDMEFIEITEKPTTTSTTTRAPTSTATTSTASRAPTSTATTSTASRAPTSTATTSTTRTTITTSITTTSKPVNFVKLMEVKDQFVCQDKQLDLDCSADTVLNILEANYGRSSLSICSSLNSSNSLCSPANVLSIVRNLCNNKRRCQINVHSSVFIKKCTNTNEYLHVRYQCLMRQPSNNPCANNPCGHGALCKNVNGLPVCSCPAGATGDAKVRCCKSLTCGCWGDPHCTTFDKAKFDFMGRCKYDLVSTNCFNKTLPNGMIPFSVTQKQEQRFNRTNVAYVAHIYINVYNRQYRLLKKEKGKHKYTIDGLLSPNNYHDKLTGVKVFLSGGNLVFSTQFGLTVTWNGDHKVDVTLCDTYANYVCGLCGNADGNRTNDFVDRNNKLVGTSSNDYYTRFFNWGSKWRVFDDSIDIDGKKCNGVDPGPEPEPVICKNETLYQNDNWCGIIKNPLGPWSKCLSLIDSNVLDGIYDGCLFDLCASEGNSMLQLEFKCKSYEQIADTCNGLLSTLLGTNWRSLLGCPKTCGLNEIYTIKKECPKTCMDPFGEDDCGELKFAEGCFCRNGYVLNSNGVCVLIEECGCKLPEESGYLAVGETLQVDCDQKLKCLMSGQNVTIEFLQQCSMDALCIAGINNEPKCVCKDGYIGDGYDCRKITTEAPTTTTTTEAPTTTTTTEAPTTTTSSEAPTTTTKYFENLLDGDFTEEITTERIIEPMTSEKLTTSTDAPITTTTTATERATSFFDENLLDGEFTEMTQTLISAQPKTTPKLGQLIVEYYEDNSTINIITDFPITHGNNTEMEYEYCQDDSVCYGFGDPHYKTFDGRKFSINDTCPYILATDFCPENAILNYLVIVNHENRFSNMKAFYMKTVAVLYNGKVYQLNKEFKVNGLSQTLPYESKFESVKTERKDSYLIFSTKYFTLHFDGDELLKFHECSKAICGICGNSNGIESDDYYALNRYIVRNGDARCF</sequence>
<evidence type="ECO:0008006" key="11">
    <source>
        <dbReference type="Google" id="ProtNLM"/>
    </source>
</evidence>
<dbReference type="InterPro" id="IPR036084">
    <property type="entry name" value="Ser_inhib-like_sf"/>
</dbReference>
<dbReference type="PROSITE" id="PS50228">
    <property type="entry name" value="SUEL_LECTIN"/>
    <property type="match status" value="2"/>
</dbReference>
<feature type="domain" description="EGF-like" evidence="6">
    <location>
        <begin position="788"/>
        <end position="821"/>
    </location>
</feature>
<evidence type="ECO:0000256" key="2">
    <source>
        <dbReference type="ARBA" id="ARBA00023180"/>
    </source>
</evidence>
<dbReference type="PROSITE" id="PS51233">
    <property type="entry name" value="VWFD"/>
    <property type="match status" value="3"/>
</dbReference>
<keyword evidence="2" id="KW-0325">Glycoprotein</keyword>
<feature type="domain" description="EGF-like" evidence="6">
    <location>
        <begin position="131"/>
        <end position="164"/>
    </location>
</feature>
<evidence type="ECO:0000313" key="9">
    <source>
        <dbReference type="EMBL" id="CAF0928390.1"/>
    </source>
</evidence>
<dbReference type="InterPro" id="IPR002919">
    <property type="entry name" value="TIL_dom"/>
</dbReference>
<dbReference type="InterPro" id="IPR050780">
    <property type="entry name" value="Mucin_vWF_Thrombospondin_sf"/>
</dbReference>
<dbReference type="SMART" id="SM00181">
    <property type="entry name" value="EGF"/>
    <property type="match status" value="4"/>
</dbReference>
<dbReference type="OrthoDB" id="5945029at2759"/>
<keyword evidence="1" id="KW-1015">Disulfide bond</keyword>
<dbReference type="InterPro" id="IPR001846">
    <property type="entry name" value="VWF_type-D"/>
</dbReference>
<dbReference type="InterPro" id="IPR000922">
    <property type="entry name" value="Lectin_gal-bd_dom"/>
</dbReference>
<evidence type="ECO:0000256" key="1">
    <source>
        <dbReference type="ARBA" id="ARBA00023157"/>
    </source>
</evidence>
<feature type="chain" id="PRO_5032844394" description="Zonadhesin-like" evidence="5">
    <location>
        <begin position="26"/>
        <end position="1577"/>
    </location>
</feature>
<dbReference type="SMART" id="SM00216">
    <property type="entry name" value="VWD"/>
    <property type="match status" value="3"/>
</dbReference>
<comment type="caution">
    <text evidence="9">The sequence shown here is derived from an EMBL/GenBank/DDBJ whole genome shotgun (WGS) entry which is preliminary data.</text>
</comment>
<keyword evidence="5" id="KW-0732">Signal</keyword>
<evidence type="ECO:0000313" key="10">
    <source>
        <dbReference type="Proteomes" id="UP000663879"/>
    </source>
</evidence>
<dbReference type="CDD" id="cd22823">
    <property type="entry name" value="Gal_Rha_Lectin"/>
    <property type="match status" value="2"/>
</dbReference>
<feature type="non-terminal residue" evidence="9">
    <location>
        <position position="1"/>
    </location>
</feature>
<evidence type="ECO:0000259" key="6">
    <source>
        <dbReference type="PROSITE" id="PS50026"/>
    </source>
</evidence>
<protein>
    <recommendedName>
        <fullName evidence="11">Zonadhesin-like</fullName>
    </recommendedName>
</protein>
<keyword evidence="3" id="KW-0245">EGF-like domain</keyword>
<feature type="signal peptide" evidence="5">
    <location>
        <begin position="1"/>
        <end position="25"/>
    </location>
</feature>
<feature type="domain" description="VWFD" evidence="8">
    <location>
        <begin position="1416"/>
        <end position="1577"/>
    </location>
</feature>
<dbReference type="GO" id="GO:0030246">
    <property type="term" value="F:carbohydrate binding"/>
    <property type="evidence" value="ECO:0007669"/>
    <property type="project" value="InterPro"/>
</dbReference>
<gene>
    <name evidence="9" type="ORF">OXX778_LOCUS12769</name>
</gene>
<dbReference type="Gene3D" id="2.10.25.10">
    <property type="entry name" value="Laminin"/>
    <property type="match status" value="4"/>
</dbReference>
<evidence type="ECO:0000259" key="8">
    <source>
        <dbReference type="PROSITE" id="PS51233"/>
    </source>
</evidence>
<feature type="compositionally biased region" description="Low complexity" evidence="4">
    <location>
        <begin position="623"/>
        <end position="673"/>
    </location>
</feature>
<feature type="region of interest" description="Disordered" evidence="4">
    <location>
        <begin position="1269"/>
        <end position="1298"/>
    </location>
</feature>
<feature type="domain" description="VWFD" evidence="8">
    <location>
        <begin position="830"/>
        <end position="1030"/>
    </location>
</feature>
<dbReference type="InterPro" id="IPR043159">
    <property type="entry name" value="Lectin_gal-bd_sf"/>
</dbReference>
<keyword evidence="10" id="KW-1185">Reference proteome</keyword>
<dbReference type="SUPFAM" id="SSF57567">
    <property type="entry name" value="Serine protease inhibitors"/>
    <property type="match status" value="2"/>
</dbReference>
<feature type="domain" description="SUEL-type lectin" evidence="7">
    <location>
        <begin position="42"/>
        <end position="129"/>
    </location>
</feature>
<dbReference type="EMBL" id="CAJNOC010002355">
    <property type="protein sequence ID" value="CAF0928390.1"/>
    <property type="molecule type" value="Genomic_DNA"/>
</dbReference>
<feature type="domain" description="VWFD" evidence="8">
    <location>
        <begin position="173"/>
        <end position="372"/>
    </location>
</feature>
<accession>A0A814BLW0</accession>
<dbReference type="PROSITE" id="PS50026">
    <property type="entry name" value="EGF_3"/>
    <property type="match status" value="2"/>
</dbReference>
<feature type="domain" description="SUEL-type lectin" evidence="7">
    <location>
        <begin position="696"/>
        <end position="783"/>
    </location>
</feature>